<accession>A0A182IRB3</accession>
<organism evidence="1">
    <name type="scientific">Anopheles atroparvus</name>
    <name type="common">European mosquito</name>
    <dbReference type="NCBI Taxonomy" id="41427"/>
    <lineage>
        <taxon>Eukaryota</taxon>
        <taxon>Metazoa</taxon>
        <taxon>Ecdysozoa</taxon>
        <taxon>Arthropoda</taxon>
        <taxon>Hexapoda</taxon>
        <taxon>Insecta</taxon>
        <taxon>Pterygota</taxon>
        <taxon>Neoptera</taxon>
        <taxon>Endopterygota</taxon>
        <taxon>Diptera</taxon>
        <taxon>Nematocera</taxon>
        <taxon>Culicoidea</taxon>
        <taxon>Culicidae</taxon>
        <taxon>Anophelinae</taxon>
        <taxon>Anopheles</taxon>
    </lineage>
</organism>
<name>A0A182IRB3_ANOAO</name>
<dbReference type="AlphaFoldDB" id="A0A182IRB3"/>
<dbReference type="EnsemblMetazoa" id="AATE004000-RA">
    <property type="protein sequence ID" value="AATE004000-PA.1"/>
    <property type="gene ID" value="AATE004000"/>
</dbReference>
<protein>
    <submittedName>
        <fullName evidence="1">Uncharacterized protein</fullName>
    </submittedName>
</protein>
<sequence length="103" mass="11496">MAFFFTYETSARLVAEASDRQIMLSVLDVSHPVHQVRRDASQVLVGELARREDVDHVGGLRAARRCNVDDAGRLLLLQVGDEAGLQIVLLLQHVHPIATTRQR</sequence>
<evidence type="ECO:0000313" key="1">
    <source>
        <dbReference type="EnsemblMetazoa" id="AATE004000-PA.1"/>
    </source>
</evidence>
<reference evidence="1" key="1">
    <citation type="submission" date="2022-08" db="UniProtKB">
        <authorList>
            <consortium name="EnsemblMetazoa"/>
        </authorList>
    </citation>
    <scope>IDENTIFICATION</scope>
    <source>
        <strain evidence="1">EBRO</strain>
    </source>
</reference>
<dbReference type="VEuPathDB" id="VectorBase:AATE004000"/>
<proteinExistence type="predicted"/>